<dbReference type="PIRSF" id="PIRSF000090">
    <property type="entry name" value="Beta-ETF"/>
    <property type="match status" value="1"/>
</dbReference>
<dbReference type="PANTHER" id="PTHR21294:SF17">
    <property type="entry name" value="PROTEIN FIXA"/>
    <property type="match status" value="1"/>
</dbReference>
<reference evidence="3" key="2">
    <citation type="submission" date="2009-12" db="EMBL/GenBank/DDBJ databases">
        <authorList>
            <person name="Madupu R."/>
            <person name="Durkin A.S."/>
            <person name="Torralba M."/>
            <person name="Methe B."/>
            <person name="Sutton G.G."/>
            <person name="Strausberg R.L."/>
            <person name="Nelson K.E."/>
        </authorList>
    </citation>
    <scope>NUCLEOTIDE SEQUENCE</scope>
    <source>
        <strain evidence="3">28L</strain>
    </source>
</reference>
<dbReference type="Proteomes" id="UP000003242">
    <property type="component" value="Unassembled WGS sequence"/>
</dbReference>
<feature type="domain" description="Electron transfer flavoprotein alpha/beta-subunit N-terminal" evidence="2">
    <location>
        <begin position="22"/>
        <end position="213"/>
    </location>
</feature>
<dbReference type="InterPro" id="IPR033948">
    <property type="entry name" value="ETF_beta_N"/>
</dbReference>
<dbReference type="AlphaFoldDB" id="D3LWK9"/>
<dbReference type="eggNOG" id="COG2086">
    <property type="taxonomic scope" value="Bacteria"/>
</dbReference>
<keyword evidence="6" id="KW-1185">Reference proteome</keyword>
<dbReference type="InterPro" id="IPR014729">
    <property type="entry name" value="Rossmann-like_a/b/a_fold"/>
</dbReference>
<evidence type="ECO:0000313" key="6">
    <source>
        <dbReference type="Proteomes" id="UP000004018"/>
    </source>
</evidence>
<dbReference type="Pfam" id="PF01012">
    <property type="entry name" value="ETF"/>
    <property type="match status" value="1"/>
</dbReference>
<gene>
    <name evidence="3" type="primary">etfB</name>
    <name evidence="3" type="ORF">HMPREF0889_0665</name>
    <name evidence="4" type="ORF">HMPREF1039_0751</name>
</gene>
<dbReference type="SMART" id="SM00893">
    <property type="entry name" value="ETF"/>
    <property type="match status" value="1"/>
</dbReference>
<dbReference type="RefSeq" id="WP_007391186.1">
    <property type="nucleotide sequence ID" value="NZ_ADGP01000033.1"/>
</dbReference>
<dbReference type="CDD" id="cd01714">
    <property type="entry name" value="ETF_beta"/>
    <property type="match status" value="1"/>
</dbReference>
<evidence type="ECO:0000256" key="1">
    <source>
        <dbReference type="ARBA" id="ARBA00042002"/>
    </source>
</evidence>
<sequence>MNIVVLVKQVPAISDIRLDADDNNLVRTGAPSMLNPVDRNAVEAALAVKDEQPEATVTLVTMGPATAGDALREGIAVGADRGILISDERMTGSDTVVTARILSKAVEKLGGADLIFTGHRSTDGDTGQIPPAMAENLGMALVSYADSVVLQGKVLKATRANHGGIEEVEVPLPAVCSVTEKANAPRQPRIKGKMAAKKAVFDVWRTETLGLTPDEVGVAGSATAVTALFAPEAHAVGKMEQGETVPVAVDHLIDDLVAEKLM</sequence>
<dbReference type="Proteomes" id="UP000004018">
    <property type="component" value="Unassembled WGS sequence"/>
</dbReference>
<protein>
    <recommendedName>
        <fullName evidence="1">Electron transfer flavoprotein small subunit</fullName>
    </recommendedName>
</protein>
<dbReference type="EMBL" id="ADGP01000033">
    <property type="protein sequence ID" value="EFD93246.1"/>
    <property type="molecule type" value="Genomic_DNA"/>
</dbReference>
<accession>D3LWK9</accession>
<dbReference type="InterPro" id="IPR012255">
    <property type="entry name" value="ETF_b"/>
</dbReference>
<reference evidence="5" key="1">
    <citation type="submission" date="2009-12" db="EMBL/GenBank/DDBJ databases">
        <title>Sequence of Clostridiales genomosp. BVAB3 str. UPII9-5.</title>
        <authorList>
            <person name="Madupu R."/>
            <person name="Durkin A.S."/>
            <person name="Torralba M."/>
            <person name="Methe B."/>
            <person name="Sutton G.G."/>
            <person name="Strausberg R.L."/>
            <person name="Nelson K.E."/>
        </authorList>
    </citation>
    <scope>NUCLEOTIDE SEQUENCE [LARGE SCALE GENOMIC DNA]</scope>
    <source>
        <strain evidence="5">28L</strain>
    </source>
</reference>
<comment type="caution">
    <text evidence="3">The sequence shown here is derived from an EMBL/GenBank/DDBJ whole genome shotgun (WGS) entry which is preliminary data.</text>
</comment>
<name>D3LWK9_9FIRM</name>
<dbReference type="EMBL" id="AFIJ01000029">
    <property type="protein sequence ID" value="EGL40323.1"/>
    <property type="molecule type" value="Genomic_DNA"/>
</dbReference>
<dbReference type="GO" id="GO:0009055">
    <property type="term" value="F:electron transfer activity"/>
    <property type="evidence" value="ECO:0007669"/>
    <property type="project" value="InterPro"/>
</dbReference>
<organism evidence="3 5">
    <name type="scientific">Megasphaera lornae</name>
    <dbReference type="NCBI Taxonomy" id="1000568"/>
    <lineage>
        <taxon>Bacteria</taxon>
        <taxon>Bacillati</taxon>
        <taxon>Bacillota</taxon>
        <taxon>Negativicutes</taxon>
        <taxon>Veillonellales</taxon>
        <taxon>Veillonellaceae</taxon>
        <taxon>Megasphaera</taxon>
    </lineage>
</organism>
<evidence type="ECO:0000313" key="4">
    <source>
        <dbReference type="EMBL" id="EGL40323.1"/>
    </source>
</evidence>
<dbReference type="STRING" id="699218.HMPREF0889_0665"/>
<evidence type="ECO:0000313" key="3">
    <source>
        <dbReference type="EMBL" id="EFD93246.1"/>
    </source>
</evidence>
<evidence type="ECO:0000313" key="5">
    <source>
        <dbReference type="Proteomes" id="UP000003242"/>
    </source>
</evidence>
<reference evidence="4 6" key="3">
    <citation type="submission" date="2011-04" db="EMBL/GenBank/DDBJ databases">
        <authorList>
            <person name="Harkins D.M."/>
            <person name="Madupu R."/>
            <person name="Durkin A.S."/>
            <person name="Torralba M."/>
            <person name="Methe B."/>
            <person name="Sutton G.G."/>
            <person name="Nelson K.E."/>
        </authorList>
    </citation>
    <scope>NUCLEOTIDE SEQUENCE [LARGE SCALE GENOMIC DNA]</scope>
    <source>
        <strain evidence="4 6">UPII 199-6</strain>
    </source>
</reference>
<evidence type="ECO:0000259" key="2">
    <source>
        <dbReference type="SMART" id="SM00893"/>
    </source>
</evidence>
<dbReference type="InterPro" id="IPR014730">
    <property type="entry name" value="ETF_a/b_N"/>
</dbReference>
<dbReference type="SUPFAM" id="SSF52402">
    <property type="entry name" value="Adenine nucleotide alpha hydrolases-like"/>
    <property type="match status" value="1"/>
</dbReference>
<dbReference type="OrthoDB" id="9804960at2"/>
<dbReference type="PANTHER" id="PTHR21294">
    <property type="entry name" value="ELECTRON TRANSFER FLAVOPROTEIN BETA-SUBUNIT"/>
    <property type="match status" value="1"/>
</dbReference>
<dbReference type="Gene3D" id="3.40.50.620">
    <property type="entry name" value="HUPs"/>
    <property type="match status" value="1"/>
</dbReference>
<proteinExistence type="predicted"/>